<keyword evidence="5" id="KW-0539">Nucleus</keyword>
<dbReference type="Proteomes" id="UP001642482">
    <property type="component" value="Unassembled WGS sequence"/>
</dbReference>
<evidence type="ECO:0000256" key="5">
    <source>
        <dbReference type="ARBA" id="ARBA00023242"/>
    </source>
</evidence>
<dbReference type="CDD" id="cd00067">
    <property type="entry name" value="GAL4"/>
    <property type="match status" value="1"/>
</dbReference>
<accession>A0ABP0C1K0</accession>
<proteinExistence type="predicted"/>
<dbReference type="PROSITE" id="PS50048">
    <property type="entry name" value="ZN2_CY6_FUNGAL_2"/>
    <property type="match status" value="1"/>
</dbReference>
<dbReference type="InterPro" id="IPR001138">
    <property type="entry name" value="Zn2Cys6_DnaBD"/>
</dbReference>
<comment type="caution">
    <text evidence="8">The sequence shown here is derived from an EMBL/GenBank/DDBJ whole genome shotgun (WGS) entry which is preliminary data.</text>
</comment>
<dbReference type="PANTHER" id="PTHR31845">
    <property type="entry name" value="FINGER DOMAIN PROTEIN, PUTATIVE-RELATED"/>
    <property type="match status" value="1"/>
</dbReference>
<dbReference type="SUPFAM" id="SSF57701">
    <property type="entry name" value="Zn2/Cys6 DNA-binding domain"/>
    <property type="match status" value="1"/>
</dbReference>
<dbReference type="Gene3D" id="4.10.240.10">
    <property type="entry name" value="Zn(2)-C6 fungal-type DNA-binding domain"/>
    <property type="match status" value="1"/>
</dbReference>
<gene>
    <name evidence="8" type="ORF">SEUCBS140593_006052</name>
</gene>
<feature type="compositionally biased region" description="Low complexity" evidence="6">
    <location>
        <begin position="78"/>
        <end position="90"/>
    </location>
</feature>
<reference evidence="8 9" key="1">
    <citation type="submission" date="2024-01" db="EMBL/GenBank/DDBJ databases">
        <authorList>
            <person name="Allen C."/>
            <person name="Tagirdzhanova G."/>
        </authorList>
    </citation>
    <scope>NUCLEOTIDE SEQUENCE [LARGE SCALE GENOMIC DNA]</scope>
</reference>
<dbReference type="PANTHER" id="PTHR31845:SF10">
    <property type="entry name" value="ZN(II)2CYS6 TRANSCRIPTION FACTOR (EUROFUNG)"/>
    <property type="match status" value="1"/>
</dbReference>
<evidence type="ECO:0000256" key="1">
    <source>
        <dbReference type="ARBA" id="ARBA00004123"/>
    </source>
</evidence>
<name>A0ABP0C1K0_9PEZI</name>
<evidence type="ECO:0000313" key="9">
    <source>
        <dbReference type="Proteomes" id="UP001642482"/>
    </source>
</evidence>
<evidence type="ECO:0000256" key="4">
    <source>
        <dbReference type="ARBA" id="ARBA00023163"/>
    </source>
</evidence>
<evidence type="ECO:0000259" key="7">
    <source>
        <dbReference type="PROSITE" id="PS50048"/>
    </source>
</evidence>
<organism evidence="8 9">
    <name type="scientific">Sporothrix eucalyptigena</name>
    <dbReference type="NCBI Taxonomy" id="1812306"/>
    <lineage>
        <taxon>Eukaryota</taxon>
        <taxon>Fungi</taxon>
        <taxon>Dikarya</taxon>
        <taxon>Ascomycota</taxon>
        <taxon>Pezizomycotina</taxon>
        <taxon>Sordariomycetes</taxon>
        <taxon>Sordariomycetidae</taxon>
        <taxon>Ophiostomatales</taxon>
        <taxon>Ophiostomataceae</taxon>
        <taxon>Sporothrix</taxon>
    </lineage>
</organism>
<comment type="subcellular location">
    <subcellularLocation>
        <location evidence="1">Nucleus</location>
    </subcellularLocation>
</comment>
<evidence type="ECO:0000256" key="2">
    <source>
        <dbReference type="ARBA" id="ARBA00023015"/>
    </source>
</evidence>
<sequence>MASRLRDRPAPPRLKTCETCFHAKIRCDRTQDSGSCDRCLRLNKNCFFAFARHGKPPSKSAGRPVRMQRAVHRPLSPPSSASSSSGAASSATVPGMLASRLLDIYTNRMLFHFPFVHLPAGLSPEMLREQKPFLYLAALAAASYEDVALQRRLGQQFNAAVADRLTHGNMASLDLLQGLLPRPRRYSQHLHLAASIVSDMRLDRPRNTAVWNIEKVQNEYLQHVVRLQMLSEQADDIPSTDRAATLYLQVYFLELLLGQMALPGFPFGNRRPDRPIVYDAQLASSLATVVSASRSLVGFLISMTPGEEFAITNMAWVMLSCGMSLAVRLDVLIKDPRIAPLTQHLVQFLDIRHSIRQIILRLESAAATHASTDTDGQNTFRQFLTRARAIESWHLQQLPMAGSHEDVGTDSSLDSTPVDFMANSNPTVDVLAGTAPGTGIPAEIGTDPMAYQSSSVDSTLRPLGSDFDFSVLDVLFDGQLPLFNPYIPGV</sequence>
<dbReference type="EMBL" id="CAWUHD010000062">
    <property type="protein sequence ID" value="CAK7225877.1"/>
    <property type="molecule type" value="Genomic_DNA"/>
</dbReference>
<feature type="region of interest" description="Disordered" evidence="6">
    <location>
        <begin position="56"/>
        <end position="90"/>
    </location>
</feature>
<keyword evidence="2" id="KW-0805">Transcription regulation</keyword>
<dbReference type="InterPro" id="IPR051089">
    <property type="entry name" value="prtT"/>
</dbReference>
<dbReference type="InterPro" id="IPR036864">
    <property type="entry name" value="Zn2-C6_fun-type_DNA-bd_sf"/>
</dbReference>
<evidence type="ECO:0000313" key="8">
    <source>
        <dbReference type="EMBL" id="CAK7225877.1"/>
    </source>
</evidence>
<feature type="domain" description="Zn(2)-C6 fungal-type" evidence="7">
    <location>
        <begin position="16"/>
        <end position="48"/>
    </location>
</feature>
<protein>
    <recommendedName>
        <fullName evidence="7">Zn(2)-C6 fungal-type domain-containing protein</fullName>
    </recommendedName>
</protein>
<evidence type="ECO:0000256" key="3">
    <source>
        <dbReference type="ARBA" id="ARBA00023125"/>
    </source>
</evidence>
<keyword evidence="3" id="KW-0238">DNA-binding</keyword>
<keyword evidence="4" id="KW-0804">Transcription</keyword>
<evidence type="ECO:0000256" key="6">
    <source>
        <dbReference type="SAM" id="MobiDB-lite"/>
    </source>
</evidence>
<keyword evidence="9" id="KW-1185">Reference proteome</keyword>